<keyword evidence="3" id="KW-1185">Reference proteome</keyword>
<feature type="transmembrane region" description="Helical" evidence="1">
    <location>
        <begin position="131"/>
        <end position="149"/>
    </location>
</feature>
<organism evidence="2 3">
    <name type="scientific">Amedibacterium intestinale</name>
    <dbReference type="NCBI Taxonomy" id="2583452"/>
    <lineage>
        <taxon>Bacteria</taxon>
        <taxon>Bacillati</taxon>
        <taxon>Bacillota</taxon>
        <taxon>Erysipelotrichia</taxon>
        <taxon>Erysipelotrichales</taxon>
        <taxon>Erysipelotrichaceae</taxon>
        <taxon>Amedibacterium</taxon>
    </lineage>
</organism>
<feature type="transmembrane region" description="Helical" evidence="1">
    <location>
        <begin position="161"/>
        <end position="181"/>
    </location>
</feature>
<evidence type="ECO:0000313" key="3">
    <source>
        <dbReference type="Proteomes" id="UP000464754"/>
    </source>
</evidence>
<keyword evidence="1" id="KW-1133">Transmembrane helix</keyword>
<feature type="transmembrane region" description="Helical" evidence="1">
    <location>
        <begin position="63"/>
        <end position="93"/>
    </location>
</feature>
<evidence type="ECO:0000313" key="2">
    <source>
        <dbReference type="EMBL" id="BBK22520.1"/>
    </source>
</evidence>
<keyword evidence="1" id="KW-0812">Transmembrane</keyword>
<proteinExistence type="predicted"/>
<accession>A0A6N4THP8</accession>
<gene>
    <name evidence="2" type="ORF">Aargi30884_14230</name>
</gene>
<keyword evidence="1" id="KW-0472">Membrane</keyword>
<dbReference type="AlphaFoldDB" id="A0A6N4THP8"/>
<evidence type="ECO:0000256" key="1">
    <source>
        <dbReference type="SAM" id="Phobius"/>
    </source>
</evidence>
<dbReference type="KEGG" id="aarg:Aargi30884_14230"/>
<sequence>MANMKNKRSNRVKQVDKKTTPEIGGMNVYFDSRQRPVYYDRFSKRAYLLKDVEKTYQLYSMRFFLGIAAIVIIYAFKLPLWLCVVLGIAVYAFMEFKFRRFLSNLTQMTNFVPEKKISKVDAERQKPLNKVILKIVLFILLATLLVINVKQQGYTGVVLYLNYAFAVASVFMALFELFACLTKNKK</sequence>
<dbReference type="RefSeq" id="WP_118277046.1">
    <property type="nucleotide sequence ID" value="NZ_AP019695.1"/>
</dbReference>
<protein>
    <submittedName>
        <fullName evidence="2">Uncharacterized protein</fullName>
    </submittedName>
</protein>
<dbReference type="EMBL" id="AP019695">
    <property type="protein sequence ID" value="BBK22520.1"/>
    <property type="molecule type" value="Genomic_DNA"/>
</dbReference>
<dbReference type="Proteomes" id="UP000464754">
    <property type="component" value="Chromosome"/>
</dbReference>
<reference evidence="3" key="1">
    <citation type="submission" date="2019-05" db="EMBL/GenBank/DDBJ databases">
        <title>Complete genome sequencing of Absiella argi strain JCM 30884.</title>
        <authorList>
            <person name="Sakamoto M."/>
            <person name="Murakami T."/>
            <person name="Mori H."/>
        </authorList>
    </citation>
    <scope>NUCLEOTIDE SEQUENCE [LARGE SCALE GENOMIC DNA]</scope>
    <source>
        <strain evidence="3">JCM 30884</strain>
    </source>
</reference>
<name>A0A6N4THP8_9FIRM</name>